<feature type="region of interest" description="Disordered" evidence="1">
    <location>
        <begin position="94"/>
        <end position="125"/>
    </location>
</feature>
<name>A0A6A1VN83_9ROSI</name>
<dbReference type="Proteomes" id="UP000516437">
    <property type="component" value="Chromosome 5"/>
</dbReference>
<protein>
    <submittedName>
        <fullName evidence="2">Uncharacterized protein</fullName>
    </submittedName>
</protein>
<feature type="compositionally biased region" description="Acidic residues" evidence="1">
    <location>
        <begin position="98"/>
        <end position="110"/>
    </location>
</feature>
<dbReference type="EMBL" id="RXIC02000023">
    <property type="protein sequence ID" value="KAB1213238.1"/>
    <property type="molecule type" value="Genomic_DNA"/>
</dbReference>
<accession>A0A6A1VN83</accession>
<evidence type="ECO:0000256" key="1">
    <source>
        <dbReference type="SAM" id="MobiDB-lite"/>
    </source>
</evidence>
<comment type="caution">
    <text evidence="2">The sequence shown here is derived from an EMBL/GenBank/DDBJ whole genome shotgun (WGS) entry which is preliminary data.</text>
</comment>
<keyword evidence="3" id="KW-1185">Reference proteome</keyword>
<evidence type="ECO:0000313" key="3">
    <source>
        <dbReference type="Proteomes" id="UP000516437"/>
    </source>
</evidence>
<dbReference type="AlphaFoldDB" id="A0A6A1VN83"/>
<gene>
    <name evidence="2" type="ORF">CJ030_MR5G022427</name>
</gene>
<reference evidence="2 3" key="1">
    <citation type="journal article" date="2019" name="Plant Biotechnol. J.">
        <title>The red bayberry genome and genetic basis of sex determination.</title>
        <authorList>
            <person name="Jia H.M."/>
            <person name="Jia H.J."/>
            <person name="Cai Q.L."/>
            <person name="Wang Y."/>
            <person name="Zhao H.B."/>
            <person name="Yang W.F."/>
            <person name="Wang G.Y."/>
            <person name="Li Y.H."/>
            <person name="Zhan D.L."/>
            <person name="Shen Y.T."/>
            <person name="Niu Q.F."/>
            <person name="Chang L."/>
            <person name="Qiu J."/>
            <person name="Zhao L."/>
            <person name="Xie H.B."/>
            <person name="Fu W.Y."/>
            <person name="Jin J."/>
            <person name="Li X.W."/>
            <person name="Jiao Y."/>
            <person name="Zhou C.C."/>
            <person name="Tu T."/>
            <person name="Chai C.Y."/>
            <person name="Gao J.L."/>
            <person name="Fan L.J."/>
            <person name="van de Weg E."/>
            <person name="Wang J.Y."/>
            <person name="Gao Z.S."/>
        </authorList>
    </citation>
    <scope>NUCLEOTIDE SEQUENCE [LARGE SCALE GENOMIC DNA]</scope>
    <source>
        <tissue evidence="2">Leaves</tissue>
    </source>
</reference>
<proteinExistence type="predicted"/>
<sequence>MFVMYCLITRTCMNLGHLMLNQMKVTTKKKKQGLHFAMLFTHLFFAYDVEVTGEVRGKPKESKEYNKKTLRLMGFVETDNGECVRKVVVTPKKVDSKAEEEDKEGDDGAGDIEGTPIADRSHMSDRTPILRPHELLIATSSRTWASSAHEPRLGHPKASIVDLKIEQQKLSKSVEDIATSLKIGFVDMEKILTDYTKRFETVDRDVKSLQNHVSNSITGAVDVIQGTTDEFKATSVELQTFVKKSQEDITQVTEVCMNTDRLLRPHVMKWTYWFTTIWMQFLKKFEMEFKPPPPPKKKI</sequence>
<organism evidence="2 3">
    <name type="scientific">Morella rubra</name>
    <name type="common">Chinese bayberry</name>
    <dbReference type="NCBI Taxonomy" id="262757"/>
    <lineage>
        <taxon>Eukaryota</taxon>
        <taxon>Viridiplantae</taxon>
        <taxon>Streptophyta</taxon>
        <taxon>Embryophyta</taxon>
        <taxon>Tracheophyta</taxon>
        <taxon>Spermatophyta</taxon>
        <taxon>Magnoliopsida</taxon>
        <taxon>eudicotyledons</taxon>
        <taxon>Gunneridae</taxon>
        <taxon>Pentapetalae</taxon>
        <taxon>rosids</taxon>
        <taxon>fabids</taxon>
        <taxon>Fagales</taxon>
        <taxon>Myricaceae</taxon>
        <taxon>Morella</taxon>
    </lineage>
</organism>
<evidence type="ECO:0000313" key="2">
    <source>
        <dbReference type="EMBL" id="KAB1213238.1"/>
    </source>
</evidence>